<evidence type="ECO:0000313" key="3">
    <source>
        <dbReference type="Proteomes" id="UP001152622"/>
    </source>
</evidence>
<evidence type="ECO:0000313" key="2">
    <source>
        <dbReference type="EMBL" id="KAJ8369910.1"/>
    </source>
</evidence>
<dbReference type="EMBL" id="JAINUF010000003">
    <property type="protein sequence ID" value="KAJ8369910.1"/>
    <property type="molecule type" value="Genomic_DNA"/>
</dbReference>
<protein>
    <submittedName>
        <fullName evidence="2">Uncharacterized protein</fullName>
    </submittedName>
</protein>
<name>A0A9Q1FZ51_SYNKA</name>
<dbReference type="AlphaFoldDB" id="A0A9Q1FZ51"/>
<dbReference type="Proteomes" id="UP001152622">
    <property type="component" value="Chromosome 3"/>
</dbReference>
<keyword evidence="3" id="KW-1185">Reference proteome</keyword>
<gene>
    <name evidence="2" type="ORF">SKAU_G00099380</name>
</gene>
<accession>A0A9Q1FZ51</accession>
<comment type="caution">
    <text evidence="2">The sequence shown here is derived from an EMBL/GenBank/DDBJ whole genome shotgun (WGS) entry which is preliminary data.</text>
</comment>
<organism evidence="2 3">
    <name type="scientific">Synaphobranchus kaupii</name>
    <name type="common">Kaup's arrowtooth eel</name>
    <dbReference type="NCBI Taxonomy" id="118154"/>
    <lineage>
        <taxon>Eukaryota</taxon>
        <taxon>Metazoa</taxon>
        <taxon>Chordata</taxon>
        <taxon>Craniata</taxon>
        <taxon>Vertebrata</taxon>
        <taxon>Euteleostomi</taxon>
        <taxon>Actinopterygii</taxon>
        <taxon>Neopterygii</taxon>
        <taxon>Teleostei</taxon>
        <taxon>Anguilliformes</taxon>
        <taxon>Synaphobranchidae</taxon>
        <taxon>Synaphobranchus</taxon>
    </lineage>
</organism>
<reference evidence="2" key="1">
    <citation type="journal article" date="2023" name="Science">
        <title>Genome structures resolve the early diversification of teleost fishes.</title>
        <authorList>
            <person name="Parey E."/>
            <person name="Louis A."/>
            <person name="Montfort J."/>
            <person name="Bouchez O."/>
            <person name="Roques C."/>
            <person name="Iampietro C."/>
            <person name="Lluch J."/>
            <person name="Castinel A."/>
            <person name="Donnadieu C."/>
            <person name="Desvignes T."/>
            <person name="Floi Bucao C."/>
            <person name="Jouanno E."/>
            <person name="Wen M."/>
            <person name="Mejri S."/>
            <person name="Dirks R."/>
            <person name="Jansen H."/>
            <person name="Henkel C."/>
            <person name="Chen W.J."/>
            <person name="Zahm M."/>
            <person name="Cabau C."/>
            <person name="Klopp C."/>
            <person name="Thompson A.W."/>
            <person name="Robinson-Rechavi M."/>
            <person name="Braasch I."/>
            <person name="Lecointre G."/>
            <person name="Bobe J."/>
            <person name="Postlethwait J.H."/>
            <person name="Berthelot C."/>
            <person name="Roest Crollius H."/>
            <person name="Guiguen Y."/>
        </authorList>
    </citation>
    <scope>NUCLEOTIDE SEQUENCE</scope>
    <source>
        <strain evidence="2">WJC10195</strain>
    </source>
</reference>
<sequence>MATPLALSTRPAGVETQHRVPGHPWRPLKKDAASIKRGAFGSAWVAALLSFPRSPLCLFRQAVFQAPSAPGRPWGVGQ</sequence>
<feature type="region of interest" description="Disordered" evidence="1">
    <location>
        <begin position="1"/>
        <end position="27"/>
    </location>
</feature>
<evidence type="ECO:0000256" key="1">
    <source>
        <dbReference type="SAM" id="MobiDB-lite"/>
    </source>
</evidence>
<proteinExistence type="predicted"/>